<gene>
    <name evidence="3" type="ORF">SAMN05444159_2029</name>
</gene>
<reference evidence="3 4" key="1">
    <citation type="submission" date="2016-11" db="EMBL/GenBank/DDBJ databases">
        <authorList>
            <person name="Jaros S."/>
            <person name="Januszkiewicz K."/>
            <person name="Wedrychowicz H."/>
        </authorList>
    </citation>
    <scope>NUCLEOTIDE SEQUENCE [LARGE SCALE GENOMIC DNA]</scope>
    <source>
        <strain evidence="3 4">GAS499</strain>
    </source>
</reference>
<proteinExistence type="predicted"/>
<accession>A0A1M6NKZ2</accession>
<evidence type="ECO:0000313" key="4">
    <source>
        <dbReference type="Proteomes" id="UP000189935"/>
    </source>
</evidence>
<dbReference type="EMBL" id="LT670844">
    <property type="protein sequence ID" value="SHJ96387.1"/>
    <property type="molecule type" value="Genomic_DNA"/>
</dbReference>
<dbReference type="Proteomes" id="UP000189935">
    <property type="component" value="Chromosome I"/>
</dbReference>
<feature type="compositionally biased region" description="Basic and acidic residues" evidence="2">
    <location>
        <begin position="36"/>
        <end position="46"/>
    </location>
</feature>
<feature type="region of interest" description="Disordered" evidence="2">
    <location>
        <begin position="1"/>
        <end position="46"/>
    </location>
</feature>
<organism evidence="3 4">
    <name type="scientific">Bradyrhizobium lablabi</name>
    <dbReference type="NCBI Taxonomy" id="722472"/>
    <lineage>
        <taxon>Bacteria</taxon>
        <taxon>Pseudomonadati</taxon>
        <taxon>Pseudomonadota</taxon>
        <taxon>Alphaproteobacteria</taxon>
        <taxon>Hyphomicrobiales</taxon>
        <taxon>Nitrobacteraceae</taxon>
        <taxon>Bradyrhizobium</taxon>
    </lineage>
</organism>
<feature type="coiled-coil region" evidence="1">
    <location>
        <begin position="56"/>
        <end position="93"/>
    </location>
</feature>
<sequence length="96" mass="11206">MLRTEEVKETALSSHDSARYLSAHRESQQSDEMNDQELKRRVTTPAEREALKVFRRVEAEKAMTEHEKAQKALNENRERLKALRLARDAAEKAKRT</sequence>
<evidence type="ECO:0000313" key="3">
    <source>
        <dbReference type="EMBL" id="SHJ96387.1"/>
    </source>
</evidence>
<dbReference type="RefSeq" id="WP_349642772.1">
    <property type="nucleotide sequence ID" value="NZ_LT670844.1"/>
</dbReference>
<name>A0A1M6NKZ2_9BRAD</name>
<protein>
    <submittedName>
        <fullName evidence="3">Uncharacterized protein</fullName>
    </submittedName>
</protein>
<dbReference type="AlphaFoldDB" id="A0A1M6NKZ2"/>
<keyword evidence="1" id="KW-0175">Coiled coil</keyword>
<evidence type="ECO:0000256" key="2">
    <source>
        <dbReference type="SAM" id="MobiDB-lite"/>
    </source>
</evidence>
<evidence type="ECO:0000256" key="1">
    <source>
        <dbReference type="SAM" id="Coils"/>
    </source>
</evidence>